<protein>
    <recommendedName>
        <fullName evidence="3">UPF0122 protein E6H03_09920</fullName>
    </recommendedName>
</protein>
<keyword evidence="5" id="KW-0238">DNA-binding</keyword>
<feature type="coiled-coil region" evidence="4">
    <location>
        <begin position="92"/>
        <end position="119"/>
    </location>
</feature>
<dbReference type="Pfam" id="PF04297">
    <property type="entry name" value="UPF0122"/>
    <property type="match status" value="1"/>
</dbReference>
<evidence type="ECO:0000256" key="3">
    <source>
        <dbReference type="HAMAP-Rule" id="MF_00245"/>
    </source>
</evidence>
<comment type="function">
    <text evidence="2 3">Might take part in the signal recognition particle (SRP) pathway. This is inferred from the conservation of its genetic proximity to ftsY/ffh. May be a regulatory protein.</text>
</comment>
<keyword evidence="4" id="KW-0175">Coiled coil</keyword>
<organism evidence="5 6">
    <name type="scientific">Candidatus Segetimicrobium genomatis</name>
    <dbReference type="NCBI Taxonomy" id="2569760"/>
    <lineage>
        <taxon>Bacteria</taxon>
        <taxon>Bacillati</taxon>
        <taxon>Candidatus Sysuimicrobiota</taxon>
        <taxon>Candidatus Sysuimicrobiia</taxon>
        <taxon>Candidatus Sysuimicrobiales</taxon>
        <taxon>Candidatus Segetimicrobiaceae</taxon>
        <taxon>Candidatus Segetimicrobium</taxon>
    </lineage>
</organism>
<proteinExistence type="inferred from homology"/>
<dbReference type="EMBL" id="VBAN01000316">
    <property type="protein sequence ID" value="TMI79579.1"/>
    <property type="molecule type" value="Genomic_DNA"/>
</dbReference>
<evidence type="ECO:0000256" key="1">
    <source>
        <dbReference type="ARBA" id="ARBA00008720"/>
    </source>
</evidence>
<dbReference type="InterPro" id="IPR007394">
    <property type="entry name" value="UPF0122"/>
</dbReference>
<comment type="caution">
    <text evidence="5">The sequence shown here is derived from an EMBL/GenBank/DDBJ whole genome shotgun (WGS) entry which is preliminary data.</text>
</comment>
<dbReference type="PANTHER" id="PTHR40083">
    <property type="entry name" value="UPF0122 PROTEIN CBO2450/CLC_2298"/>
    <property type="match status" value="1"/>
</dbReference>
<dbReference type="HAMAP" id="MF_00245">
    <property type="entry name" value="UPF0122"/>
    <property type="match status" value="1"/>
</dbReference>
<reference evidence="5 6" key="1">
    <citation type="journal article" date="2019" name="Nat. Microbiol.">
        <title>Mediterranean grassland soil C-N compound turnover is dependent on rainfall and depth, and is mediated by genomically divergent microorganisms.</title>
        <authorList>
            <person name="Diamond S."/>
            <person name="Andeer P.F."/>
            <person name="Li Z."/>
            <person name="Crits-Christoph A."/>
            <person name="Burstein D."/>
            <person name="Anantharaman K."/>
            <person name="Lane K.R."/>
            <person name="Thomas B.C."/>
            <person name="Pan C."/>
            <person name="Northen T.R."/>
            <person name="Banfield J.F."/>
        </authorList>
    </citation>
    <scope>NUCLEOTIDE SEQUENCE [LARGE SCALE GENOMIC DNA]</scope>
    <source>
        <strain evidence="5">NP_6</strain>
    </source>
</reference>
<dbReference type="GO" id="GO:0003677">
    <property type="term" value="F:DNA binding"/>
    <property type="evidence" value="ECO:0007669"/>
    <property type="project" value="UniProtKB-KW"/>
</dbReference>
<dbReference type="InterPro" id="IPR013324">
    <property type="entry name" value="RNA_pol_sigma_r3/r4-like"/>
</dbReference>
<dbReference type="Proteomes" id="UP000318093">
    <property type="component" value="Unassembled WGS sequence"/>
</dbReference>
<evidence type="ECO:0000256" key="2">
    <source>
        <dbReference type="ARBA" id="ARBA00024764"/>
    </source>
</evidence>
<dbReference type="PANTHER" id="PTHR40083:SF1">
    <property type="entry name" value="UPF0122 PROTEIN YLXM"/>
    <property type="match status" value="1"/>
</dbReference>
<evidence type="ECO:0000313" key="6">
    <source>
        <dbReference type="Proteomes" id="UP000318093"/>
    </source>
</evidence>
<dbReference type="InterPro" id="IPR036388">
    <property type="entry name" value="WH-like_DNA-bd_sf"/>
</dbReference>
<evidence type="ECO:0000256" key="4">
    <source>
        <dbReference type="SAM" id="Coils"/>
    </source>
</evidence>
<evidence type="ECO:0000313" key="5">
    <source>
        <dbReference type="EMBL" id="TMI79579.1"/>
    </source>
</evidence>
<name>A0A537J7P7_9BACT</name>
<dbReference type="SUPFAM" id="SSF88659">
    <property type="entry name" value="Sigma3 and sigma4 domains of RNA polymerase sigma factors"/>
    <property type="match status" value="1"/>
</dbReference>
<dbReference type="AlphaFoldDB" id="A0A537J7P7"/>
<comment type="similarity">
    <text evidence="1 3">Belongs to the UPF0122 family.</text>
</comment>
<sequence length="138" mass="15810">MLRAMPLQRTFSRRLPRALDGRMAVVRLFDAYAALLTERQRVMVRMYYHDDLSLGEIASRFDVTRQAVFDSLRRSVNELWSIEDRLGLLAARDRQTRVREALVARLADVEERLAGLAARRGADLGGLRSALRALRDVL</sequence>
<accession>A0A537J7P7</accession>
<gene>
    <name evidence="5" type="ORF">E6H03_09920</name>
</gene>
<dbReference type="Gene3D" id="1.10.10.10">
    <property type="entry name" value="Winged helix-like DNA-binding domain superfamily/Winged helix DNA-binding domain"/>
    <property type="match status" value="1"/>
</dbReference>